<keyword evidence="3 4" id="KW-0012">Acyltransferase</keyword>
<dbReference type="PANTHER" id="PTHR11104">
    <property type="entry name" value="AMINOGLYCOSIDE N3-ACETYLTRANSFERASE"/>
    <property type="match status" value="1"/>
</dbReference>
<protein>
    <recommendedName>
        <fullName evidence="4">Aminoglycoside N(3)-acetyltransferase</fullName>
        <ecNumber evidence="4">2.3.1.-</ecNumber>
    </recommendedName>
</protein>
<gene>
    <name evidence="6" type="ORF">GSM42_11470</name>
</gene>
<comment type="caution">
    <text evidence="6">The sequence shown here is derived from an EMBL/GenBank/DDBJ whole genome shotgun (WGS) entry which is preliminary data.</text>
</comment>
<dbReference type="EC" id="2.3.1.-" evidence="4"/>
<dbReference type="InterPro" id="IPR003679">
    <property type="entry name" value="Amioglycoside_AcTrfase"/>
</dbReference>
<evidence type="ECO:0000313" key="7">
    <source>
        <dbReference type="Proteomes" id="UP000430692"/>
    </source>
</evidence>
<accession>A0A6I4VUX0</accession>
<dbReference type="EMBL" id="WUUL01000007">
    <property type="protein sequence ID" value="MXQ54318.1"/>
    <property type="molecule type" value="Genomic_DNA"/>
</dbReference>
<reference evidence="6 7" key="1">
    <citation type="submission" date="2019-12" db="EMBL/GenBank/DDBJ databases">
        <title>Whole-genome analyses of novel actinobacteria.</title>
        <authorList>
            <person name="Sahin N."/>
            <person name="Saygin H."/>
        </authorList>
    </citation>
    <scope>NUCLEOTIDE SEQUENCE [LARGE SCALE GENOMIC DNA]</scope>
    <source>
        <strain evidence="6 7">KC615</strain>
    </source>
</reference>
<dbReference type="InterPro" id="IPR028345">
    <property type="entry name" value="Antibiotic_NAT-like"/>
</dbReference>
<name>A0A6I4VUX0_9BACL</name>
<feature type="compositionally biased region" description="Polar residues" evidence="5">
    <location>
        <begin position="1"/>
        <end position="20"/>
    </location>
</feature>
<dbReference type="PANTHER" id="PTHR11104:SF0">
    <property type="entry name" value="SPBETA PROPHAGE-DERIVED AMINOGLYCOSIDE N(3')-ACETYLTRANSFERASE-LIKE PROTEIN YOKD"/>
    <property type="match status" value="1"/>
</dbReference>
<comment type="similarity">
    <text evidence="1 4">Belongs to the antibiotic N-acetyltransferase family.</text>
</comment>
<organism evidence="6 7">
    <name type="scientific">Shimazuella alba</name>
    <dbReference type="NCBI Taxonomy" id="2690964"/>
    <lineage>
        <taxon>Bacteria</taxon>
        <taxon>Bacillati</taxon>
        <taxon>Bacillota</taxon>
        <taxon>Bacilli</taxon>
        <taxon>Bacillales</taxon>
        <taxon>Thermoactinomycetaceae</taxon>
        <taxon>Shimazuella</taxon>
    </lineage>
</organism>
<evidence type="ECO:0000256" key="2">
    <source>
        <dbReference type="ARBA" id="ARBA00022679"/>
    </source>
</evidence>
<evidence type="ECO:0000313" key="6">
    <source>
        <dbReference type="EMBL" id="MXQ54318.1"/>
    </source>
</evidence>
<dbReference type="Pfam" id="PF02522">
    <property type="entry name" value="Antibiotic_NAT"/>
    <property type="match status" value="1"/>
</dbReference>
<evidence type="ECO:0000256" key="1">
    <source>
        <dbReference type="ARBA" id="ARBA00006383"/>
    </source>
</evidence>
<evidence type="ECO:0000256" key="5">
    <source>
        <dbReference type="SAM" id="MobiDB-lite"/>
    </source>
</evidence>
<proteinExistence type="inferred from homology"/>
<evidence type="ECO:0000256" key="4">
    <source>
        <dbReference type="RuleBase" id="RU365031"/>
    </source>
</evidence>
<keyword evidence="4" id="KW-0046">Antibiotic resistance</keyword>
<dbReference type="GO" id="GO:0046677">
    <property type="term" value="P:response to antibiotic"/>
    <property type="evidence" value="ECO:0007669"/>
    <property type="project" value="UniProtKB-KW"/>
</dbReference>
<dbReference type="AlphaFoldDB" id="A0A6I4VUX0"/>
<comment type="catalytic activity">
    <reaction evidence="4">
        <text>a 2-deoxystreptamine antibiotic + acetyl-CoA = an N(3)-acetyl-2-deoxystreptamine antibiotic + CoA + H(+)</text>
        <dbReference type="Rhea" id="RHEA:12665"/>
        <dbReference type="ChEBI" id="CHEBI:15378"/>
        <dbReference type="ChEBI" id="CHEBI:57287"/>
        <dbReference type="ChEBI" id="CHEBI:57288"/>
        <dbReference type="ChEBI" id="CHEBI:57921"/>
        <dbReference type="ChEBI" id="CHEBI:77452"/>
        <dbReference type="EC" id="2.3.1.81"/>
    </reaction>
</comment>
<dbReference type="SUPFAM" id="SSF110710">
    <property type="entry name" value="TTHA0583/YokD-like"/>
    <property type="match status" value="1"/>
</dbReference>
<dbReference type="GO" id="GO:0046353">
    <property type="term" value="F:aminoglycoside 3-N-acetyltransferase activity"/>
    <property type="evidence" value="ECO:0007669"/>
    <property type="project" value="UniProtKB-EC"/>
</dbReference>
<evidence type="ECO:0000256" key="3">
    <source>
        <dbReference type="ARBA" id="ARBA00023315"/>
    </source>
</evidence>
<feature type="region of interest" description="Disordered" evidence="5">
    <location>
        <begin position="1"/>
        <end position="23"/>
    </location>
</feature>
<dbReference type="Proteomes" id="UP000430692">
    <property type="component" value="Unassembled WGS sequence"/>
</dbReference>
<keyword evidence="2 4" id="KW-0808">Transferase</keyword>
<keyword evidence="7" id="KW-1185">Reference proteome</keyword>
<sequence>MITDQGTIVMPTHTSDNSDPSLWGNPPVPEEWWPIMRQTMPAFHPAYTPTRGMGKIVEVFRTFPDVFRSNHPTYSFAAWGKHAKRITQGHPLDYPMGEDSPLAKLYETDGSILLLGVGYDSNSSLHLAEYR</sequence>